<dbReference type="InterPro" id="IPR010982">
    <property type="entry name" value="Lambda_DNA-bd_dom_sf"/>
</dbReference>
<dbReference type="RefSeq" id="WP_311822655.1">
    <property type="nucleotide sequence ID" value="NZ_JARPYF010000006.1"/>
</dbReference>
<comment type="caution">
    <text evidence="2">The sequence shown here is derived from an EMBL/GenBank/DDBJ whole genome shotgun (WGS) entry which is preliminary data.</text>
</comment>
<dbReference type="PROSITE" id="PS50943">
    <property type="entry name" value="HTH_CROC1"/>
    <property type="match status" value="1"/>
</dbReference>
<name>A0ABU3EZS8_9ENTE</name>
<keyword evidence="3" id="KW-1185">Reference proteome</keyword>
<organism evidence="2 3">
    <name type="scientific">Enterococcus hulanensis</name>
    <dbReference type="NCBI Taxonomy" id="2559929"/>
    <lineage>
        <taxon>Bacteria</taxon>
        <taxon>Bacillati</taxon>
        <taxon>Bacillota</taxon>
        <taxon>Bacilli</taxon>
        <taxon>Lactobacillales</taxon>
        <taxon>Enterococcaceae</taxon>
        <taxon>Enterococcus</taxon>
    </lineage>
</organism>
<dbReference type="EMBL" id="JARPYI010000006">
    <property type="protein sequence ID" value="MDT2600385.1"/>
    <property type="molecule type" value="Genomic_DNA"/>
</dbReference>
<gene>
    <name evidence="2" type="ORF">P7D85_11415</name>
</gene>
<evidence type="ECO:0000313" key="3">
    <source>
        <dbReference type="Proteomes" id="UP001252875"/>
    </source>
</evidence>
<sequence length="67" mass="7802">MLNVERINERLLEKDMTEYRLAKIIDTSTAHVTQLMAGKIKDPRFELVCKIADALDITVNELRKKEE</sequence>
<feature type="domain" description="HTH cro/C1-type" evidence="1">
    <location>
        <begin position="7"/>
        <end position="62"/>
    </location>
</feature>
<dbReference type="SMART" id="SM00530">
    <property type="entry name" value="HTH_XRE"/>
    <property type="match status" value="1"/>
</dbReference>
<proteinExistence type="predicted"/>
<dbReference type="SUPFAM" id="SSF47413">
    <property type="entry name" value="lambda repressor-like DNA-binding domains"/>
    <property type="match status" value="1"/>
</dbReference>
<dbReference type="Pfam" id="PF13443">
    <property type="entry name" value="HTH_26"/>
    <property type="match status" value="1"/>
</dbReference>
<dbReference type="CDD" id="cd00093">
    <property type="entry name" value="HTH_XRE"/>
    <property type="match status" value="1"/>
</dbReference>
<evidence type="ECO:0000259" key="1">
    <source>
        <dbReference type="PROSITE" id="PS50943"/>
    </source>
</evidence>
<evidence type="ECO:0000313" key="2">
    <source>
        <dbReference type="EMBL" id="MDT2600385.1"/>
    </source>
</evidence>
<reference evidence="2 3" key="1">
    <citation type="submission" date="2023-03" db="EMBL/GenBank/DDBJ databases">
        <authorList>
            <person name="Shen W."/>
            <person name="Cai J."/>
        </authorList>
    </citation>
    <scope>NUCLEOTIDE SEQUENCE [LARGE SCALE GENOMIC DNA]</scope>
    <source>
        <strain evidence="2 3">D6-4</strain>
    </source>
</reference>
<dbReference type="Proteomes" id="UP001252875">
    <property type="component" value="Unassembled WGS sequence"/>
</dbReference>
<accession>A0ABU3EZS8</accession>
<protein>
    <submittedName>
        <fullName evidence="2">Helix-turn-helix transcriptional regulator</fullName>
    </submittedName>
</protein>
<dbReference type="Gene3D" id="1.10.260.40">
    <property type="entry name" value="lambda repressor-like DNA-binding domains"/>
    <property type="match status" value="1"/>
</dbReference>
<dbReference type="InterPro" id="IPR001387">
    <property type="entry name" value="Cro/C1-type_HTH"/>
</dbReference>